<dbReference type="Proteomes" id="UP000290013">
    <property type="component" value="Chromosome"/>
</dbReference>
<evidence type="ECO:0000313" key="3">
    <source>
        <dbReference type="Proteomes" id="UP000199242"/>
    </source>
</evidence>
<dbReference type="RefSeq" id="WP_089743257.1">
    <property type="nucleotide sequence ID" value="NZ_FNHD01000006.1"/>
</dbReference>
<evidence type="ECO:0000313" key="2">
    <source>
        <dbReference type="EMBL" id="VFB03195.1"/>
    </source>
</evidence>
<dbReference type="KEGG" id="ctai:NCTC12078_01189"/>
<dbReference type="Proteomes" id="UP000199242">
    <property type="component" value="Unassembled WGS sequence"/>
</dbReference>
<dbReference type="EMBL" id="FNHD01000006">
    <property type="protein sequence ID" value="SDL79880.1"/>
    <property type="molecule type" value="Genomic_DNA"/>
</dbReference>
<evidence type="ECO:0000313" key="1">
    <source>
        <dbReference type="EMBL" id="SDL79880.1"/>
    </source>
</evidence>
<gene>
    <name evidence="2" type="ORF">NCTC12078_01189</name>
    <name evidence="1" type="ORF">SAMN05216273_106148</name>
</gene>
<dbReference type="AlphaFoldDB" id="A0A1G9N021"/>
<accession>A0A1G9N021</accession>
<dbReference type="STRING" id="1141221.SAMN05216273_106148"/>
<keyword evidence="3" id="KW-1185">Reference proteome</keyword>
<dbReference type="OrthoDB" id="884081at2"/>
<evidence type="ECO:0000313" key="4">
    <source>
        <dbReference type="Proteomes" id="UP000290013"/>
    </source>
</evidence>
<reference evidence="2 4" key="2">
    <citation type="submission" date="2019-02" db="EMBL/GenBank/DDBJ databases">
        <authorList>
            <consortium name="Pathogen Informatics"/>
        </authorList>
    </citation>
    <scope>NUCLEOTIDE SEQUENCE [LARGE SCALE GENOMIC DNA]</scope>
    <source>
        <strain evidence="2 4">3012STDY6944375</strain>
    </source>
</reference>
<name>A0A1G9N021_9FLAO</name>
<reference evidence="1 3" key="1">
    <citation type="submission" date="2016-10" db="EMBL/GenBank/DDBJ databases">
        <authorList>
            <person name="Varghese N."/>
            <person name="Submissions S."/>
        </authorList>
    </citation>
    <scope>NUCLEOTIDE SEQUENCE [LARGE SCALE GENOMIC DNA]</scope>
    <source>
        <strain evidence="1 3">CGMCC 1.10941</strain>
    </source>
</reference>
<sequence>MRTNKALGYDIQKTKEIDKTLSKFSESLMSNSKWIRLIEQIINNADDVKKILFKKIQSDKIGELYLNSESIFEFDYWQTGFEGNNSFYDWLEYREIEYLLFPKTIDSQRNQDLDKIYALIKQVGEFGLELSDEELKLICYK</sequence>
<organism evidence="2 4">
    <name type="scientific">Chryseobacterium taihuense</name>
    <dbReference type="NCBI Taxonomy" id="1141221"/>
    <lineage>
        <taxon>Bacteria</taxon>
        <taxon>Pseudomonadati</taxon>
        <taxon>Bacteroidota</taxon>
        <taxon>Flavobacteriia</taxon>
        <taxon>Flavobacteriales</taxon>
        <taxon>Weeksellaceae</taxon>
        <taxon>Chryseobacterium group</taxon>
        <taxon>Chryseobacterium</taxon>
    </lineage>
</organism>
<dbReference type="EMBL" id="LR215974">
    <property type="protein sequence ID" value="VFB03195.1"/>
    <property type="molecule type" value="Genomic_DNA"/>
</dbReference>
<accession>A0A4U8WE64</accession>
<proteinExistence type="predicted"/>
<protein>
    <submittedName>
        <fullName evidence="2">Uncharacterized protein</fullName>
    </submittedName>
</protein>